<evidence type="ECO:0000256" key="3">
    <source>
        <dbReference type="ARBA" id="ARBA00022490"/>
    </source>
</evidence>
<evidence type="ECO:0000259" key="9">
    <source>
        <dbReference type="Pfam" id="PF19047"/>
    </source>
</evidence>
<feature type="domain" description="Hook C-terminal" evidence="8">
    <location>
        <begin position="230"/>
        <end position="555"/>
    </location>
</feature>
<organism evidence="10 11">
    <name type="scientific">Folsomia candida</name>
    <name type="common">Springtail</name>
    <dbReference type="NCBI Taxonomy" id="158441"/>
    <lineage>
        <taxon>Eukaryota</taxon>
        <taxon>Metazoa</taxon>
        <taxon>Ecdysozoa</taxon>
        <taxon>Arthropoda</taxon>
        <taxon>Hexapoda</taxon>
        <taxon>Collembola</taxon>
        <taxon>Entomobryomorpha</taxon>
        <taxon>Isotomoidea</taxon>
        <taxon>Isotomidae</taxon>
        <taxon>Proisotominae</taxon>
        <taxon>Folsomia</taxon>
    </lineage>
</organism>
<evidence type="ECO:0000259" key="8">
    <source>
        <dbReference type="Pfam" id="PF05622"/>
    </source>
</evidence>
<dbReference type="GO" id="GO:0005813">
    <property type="term" value="C:centrosome"/>
    <property type="evidence" value="ECO:0007669"/>
    <property type="project" value="TreeGrafter"/>
</dbReference>
<dbReference type="GO" id="GO:0005737">
    <property type="term" value="C:cytoplasm"/>
    <property type="evidence" value="ECO:0007669"/>
    <property type="project" value="TreeGrafter"/>
</dbReference>
<dbReference type="GO" id="GO:0008017">
    <property type="term" value="F:microtubule binding"/>
    <property type="evidence" value="ECO:0007669"/>
    <property type="project" value="InterPro"/>
</dbReference>
<name>A0A226EGH7_FOLCA</name>
<dbReference type="OrthoDB" id="49395at2759"/>
<keyword evidence="6" id="KW-0206">Cytoskeleton</keyword>
<comment type="subcellular location">
    <subcellularLocation>
        <location evidence="1">Cytoplasm</location>
        <location evidence="1">Cytoskeleton</location>
    </subcellularLocation>
</comment>
<evidence type="ECO:0000256" key="5">
    <source>
        <dbReference type="ARBA" id="ARBA00023054"/>
    </source>
</evidence>
<dbReference type="EMBL" id="LNIX01000003">
    <property type="protein sequence ID" value="OXA56672.1"/>
    <property type="molecule type" value="Genomic_DNA"/>
</dbReference>
<sequence length="662" mass="75697">MSLPRASCIFNFSLMDQKRKPLLLGKKAHRTGAPLYHSSDNLRTGSSEEMDAMSESLFTWVGTLPPFIQRKSEPVAKDFMDGAILAKILKEVVDPSFFKDLNTSPQESTPLIVLNKKMQEYLCDQIGHGLPREIAPNIPRIMTSGDVREIGRLLQLLLVCTVNSPRREEFISSIRTMGTFVQTEIVGAIQEVIDAKPNQSPKEEDMLGMQLKKVQIDMISLQEDKERLSQQCHELNQKMSEMMVEKTALQTENERLQHQLNGTMNDPESLHMSNKLQEDNRREIEQLRERNYELEAIVDDFKVKNQVLQKQISETHFKMASAVSAEEEVTRLKDEMDSLREMADKASHYGKQMKILQKKLEDMAELKQTAKLLGDKNTELVTLNFDLSEENKKIQNFKATIDNLKKNLAEAQNTLSQEIFKNNKISHDLQQAREKAETMHGQIQALQEEKTHLKDTIEELRLLNNETNSPTGFPNMAGTSEYSMELLPPSVRQKMVGLELENKKLQSNLQSVMTNDSSSEGSQILVEQLRKHEEKLDKELLAKNQELIDMKSALQEKIKSLEAIIVAKDEDLKKKEQTYKKCMEKAQSVIKTLEPTTAGLDPTKSEELEKARSVREMEDKLLQSAFYHYGIALHHKAVEVRNRTFLGQHRNVAGRRRGSELP</sequence>
<keyword evidence="4" id="KW-0493">Microtubule</keyword>
<dbReference type="STRING" id="158441.A0A226EGH7"/>
<dbReference type="GO" id="GO:0005874">
    <property type="term" value="C:microtubule"/>
    <property type="evidence" value="ECO:0007669"/>
    <property type="project" value="UniProtKB-KW"/>
</dbReference>
<evidence type="ECO:0000256" key="2">
    <source>
        <dbReference type="ARBA" id="ARBA00006946"/>
    </source>
</evidence>
<evidence type="ECO:0000313" key="10">
    <source>
        <dbReference type="EMBL" id="OXA56672.1"/>
    </source>
</evidence>
<accession>A0A226EGH7</accession>
<dbReference type="InterPro" id="IPR043936">
    <property type="entry name" value="HOOK_N"/>
</dbReference>
<dbReference type="OMA" id="TERCHEL"/>
<gene>
    <name evidence="10" type="ORF">Fcan01_07499</name>
</gene>
<dbReference type="PANTHER" id="PTHR18947">
    <property type="entry name" value="HOOK PROTEINS"/>
    <property type="match status" value="1"/>
</dbReference>
<protein>
    <submittedName>
        <fullName evidence="10">Protein Hook 3</fullName>
    </submittedName>
</protein>
<comment type="caution">
    <text evidence="10">The sequence shown here is derived from an EMBL/GenBank/DDBJ whole genome shotgun (WGS) entry which is preliminary data.</text>
</comment>
<keyword evidence="5 7" id="KW-0175">Coiled coil</keyword>
<dbReference type="AlphaFoldDB" id="A0A226EGH7"/>
<dbReference type="GO" id="GO:0030705">
    <property type="term" value="P:cytoskeleton-dependent intracellular transport"/>
    <property type="evidence" value="ECO:0007669"/>
    <property type="project" value="InterPro"/>
</dbReference>
<feature type="coiled-coil region" evidence="7">
    <location>
        <begin position="211"/>
        <end position="466"/>
    </location>
</feature>
<keyword evidence="11" id="KW-1185">Reference proteome</keyword>
<feature type="domain" description="HOOK N-terminal" evidence="9">
    <location>
        <begin position="55"/>
        <end position="191"/>
    </location>
</feature>
<evidence type="ECO:0000256" key="4">
    <source>
        <dbReference type="ARBA" id="ARBA00022701"/>
    </source>
</evidence>
<dbReference type="GO" id="GO:0051959">
    <property type="term" value="F:dynein light intermediate chain binding"/>
    <property type="evidence" value="ECO:0007669"/>
    <property type="project" value="TreeGrafter"/>
</dbReference>
<dbReference type="Pfam" id="PF05622">
    <property type="entry name" value="HOOK"/>
    <property type="match status" value="1"/>
</dbReference>
<evidence type="ECO:0000256" key="1">
    <source>
        <dbReference type="ARBA" id="ARBA00004245"/>
    </source>
</evidence>
<keyword evidence="3" id="KW-0963">Cytoplasm</keyword>
<feature type="coiled-coil region" evidence="7">
    <location>
        <begin position="495"/>
        <end position="578"/>
    </location>
</feature>
<evidence type="ECO:0000256" key="6">
    <source>
        <dbReference type="ARBA" id="ARBA00023212"/>
    </source>
</evidence>
<evidence type="ECO:0000313" key="11">
    <source>
        <dbReference type="Proteomes" id="UP000198287"/>
    </source>
</evidence>
<dbReference type="PANTHER" id="PTHR18947:SF39">
    <property type="entry name" value="PROTEIN HOOK"/>
    <property type="match status" value="1"/>
</dbReference>
<dbReference type="GO" id="GO:0031122">
    <property type="term" value="P:cytoplasmic microtubule organization"/>
    <property type="evidence" value="ECO:0007669"/>
    <property type="project" value="InterPro"/>
</dbReference>
<dbReference type="SUPFAM" id="SSF116907">
    <property type="entry name" value="Hook domain"/>
    <property type="match status" value="1"/>
</dbReference>
<dbReference type="Pfam" id="PF19047">
    <property type="entry name" value="HOOK_N"/>
    <property type="match status" value="1"/>
</dbReference>
<dbReference type="InterPro" id="IPR036872">
    <property type="entry name" value="CH_dom_sf"/>
</dbReference>
<dbReference type="Gene3D" id="1.10.418.10">
    <property type="entry name" value="Calponin-like domain"/>
    <property type="match status" value="1"/>
</dbReference>
<reference evidence="10 11" key="1">
    <citation type="submission" date="2015-12" db="EMBL/GenBank/DDBJ databases">
        <title>The genome of Folsomia candida.</title>
        <authorList>
            <person name="Faddeeva A."/>
            <person name="Derks M.F."/>
            <person name="Anvar Y."/>
            <person name="Smit S."/>
            <person name="Van Straalen N."/>
            <person name="Roelofs D."/>
        </authorList>
    </citation>
    <scope>NUCLEOTIDE SEQUENCE [LARGE SCALE GENOMIC DNA]</scope>
    <source>
        <strain evidence="10 11">VU population</strain>
        <tissue evidence="10">Whole body</tissue>
    </source>
</reference>
<comment type="similarity">
    <text evidence="2">Belongs to the hook family.</text>
</comment>
<dbReference type="Proteomes" id="UP000198287">
    <property type="component" value="Unassembled WGS sequence"/>
</dbReference>
<evidence type="ECO:0000256" key="7">
    <source>
        <dbReference type="SAM" id="Coils"/>
    </source>
</evidence>
<dbReference type="CDD" id="cd22211">
    <property type="entry name" value="HkD_SF"/>
    <property type="match status" value="1"/>
</dbReference>
<dbReference type="InterPro" id="IPR008636">
    <property type="entry name" value="Hook_C"/>
</dbReference>
<proteinExistence type="inferred from homology"/>